<protein>
    <submittedName>
        <fullName evidence="1">Uncharacterized protein</fullName>
    </submittedName>
</protein>
<evidence type="ECO:0000313" key="1">
    <source>
        <dbReference type="EMBL" id="MEX3935880.1"/>
    </source>
</evidence>
<proteinExistence type="predicted"/>
<keyword evidence="2" id="KW-1185">Reference proteome</keyword>
<organism evidence="1 2">
    <name type="scientific">Paraburkholderia phymatum</name>
    <dbReference type="NCBI Taxonomy" id="148447"/>
    <lineage>
        <taxon>Bacteria</taxon>
        <taxon>Pseudomonadati</taxon>
        <taxon>Pseudomonadota</taxon>
        <taxon>Betaproteobacteria</taxon>
        <taxon>Burkholderiales</taxon>
        <taxon>Burkholderiaceae</taxon>
        <taxon>Paraburkholderia</taxon>
    </lineage>
</organism>
<dbReference type="EMBL" id="JBFRCH010000024">
    <property type="protein sequence ID" value="MEX3935880.1"/>
    <property type="molecule type" value="Genomic_DNA"/>
</dbReference>
<gene>
    <name evidence="1" type="ORF">AB4Y32_29500</name>
</gene>
<dbReference type="Proteomes" id="UP001558850">
    <property type="component" value="Unassembled WGS sequence"/>
</dbReference>
<evidence type="ECO:0000313" key="2">
    <source>
        <dbReference type="Proteomes" id="UP001558850"/>
    </source>
</evidence>
<name>A0ACC6U882_9BURK</name>
<accession>A0ACC6U882</accession>
<sequence>MINAIELSLWIGPVVPIKASKTIIDALQSVKVTTRATGASGFELNFLIDVDSPLQTLFLIAGGGVPPVMRVIVGVTVNGTMNVLIDGVMTNHHVGTDIQNGKTTLTVIGEDLTRMMDLFDTSGLPLPAMPPEAQVALLLVKYAVLGVAPMIIPSVLIDVPLPIDRIPRQKGTDLKHIRRLADAVGYVFYQDPGPQPGISVAYWGPQIKIGPVQPALAVDADAYTNVDKLQFTFKNARKSLPIVIIQEPLTKTPIPIAVGDISPLNPPLGAIQPIPTRIDLTKGAAKWSAMRAMLIAMARAAQSAEAVTASGSLNVLRYGRVLKARGLVGLRGAGLAFDGLWYVTGVTHELKRGEYRQDFELSRNGLVSTLGSIPT</sequence>
<comment type="caution">
    <text evidence="1">The sequence shown here is derived from an EMBL/GenBank/DDBJ whole genome shotgun (WGS) entry which is preliminary data.</text>
</comment>
<reference evidence="1" key="1">
    <citation type="submission" date="2024-07" db="EMBL/GenBank/DDBJ databases">
        <title>A survey of Mimosa microsymbionts across Brazilian biomes reveals a high diversity of Paraburkholderia nodulating endemic species, but also that Cupriavidus is common as a symbiont of widespread species.</title>
        <authorList>
            <person name="Rouws L."/>
            <person name="Barauna A."/>
            <person name="Beukes C."/>
            <person name="Rouws J.R.C."/>
            <person name="De Faria S.M."/>
            <person name="Gross E."/>
            <person name="Bueno Dos Reis Junior F."/>
            <person name="Simon M.F."/>
            <person name="Maluk M."/>
            <person name="Odee D.W."/>
            <person name="Kenicer G."/>
            <person name="Young J.P.W."/>
            <person name="Reis V.M."/>
            <person name="Zilli J."/>
            <person name="James E.K."/>
        </authorList>
    </citation>
    <scope>NUCLEOTIDE SEQUENCE</scope>
    <source>
        <strain evidence="1">EG181B</strain>
    </source>
</reference>